<dbReference type="OrthoDB" id="3701248at2759"/>
<gene>
    <name evidence="1" type="ORF">K460DRAFT_276422</name>
</gene>
<comment type="caution">
    <text evidence="1">The sequence shown here is derived from an EMBL/GenBank/DDBJ whole genome shotgun (WGS) entry which is preliminary data.</text>
</comment>
<sequence>MSYSSSNSSMTSLSSTDEKLSMMLLPSTDLLVRDFGWPSTSARYRGDHTQDSNPDWEHDPLDSAEAKQEAFKKMEKSYAIYMGNLEGKRAVPKKEKKPVWARFLPWVR</sequence>
<name>A0A9P4GN96_9PLEO</name>
<dbReference type="Proteomes" id="UP000800039">
    <property type="component" value="Unassembled WGS sequence"/>
</dbReference>
<dbReference type="EMBL" id="ML976615">
    <property type="protein sequence ID" value="KAF1848549.1"/>
    <property type="molecule type" value="Genomic_DNA"/>
</dbReference>
<dbReference type="GeneID" id="63845367"/>
<organism evidence="1 2">
    <name type="scientific">Cucurbitaria berberidis CBS 394.84</name>
    <dbReference type="NCBI Taxonomy" id="1168544"/>
    <lineage>
        <taxon>Eukaryota</taxon>
        <taxon>Fungi</taxon>
        <taxon>Dikarya</taxon>
        <taxon>Ascomycota</taxon>
        <taxon>Pezizomycotina</taxon>
        <taxon>Dothideomycetes</taxon>
        <taxon>Pleosporomycetidae</taxon>
        <taxon>Pleosporales</taxon>
        <taxon>Pleosporineae</taxon>
        <taxon>Cucurbitariaceae</taxon>
        <taxon>Cucurbitaria</taxon>
    </lineage>
</organism>
<protein>
    <submittedName>
        <fullName evidence="1">Uncharacterized protein</fullName>
    </submittedName>
</protein>
<evidence type="ECO:0000313" key="1">
    <source>
        <dbReference type="EMBL" id="KAF1848549.1"/>
    </source>
</evidence>
<dbReference type="AlphaFoldDB" id="A0A9P4GN96"/>
<reference evidence="1" key="1">
    <citation type="submission" date="2020-01" db="EMBL/GenBank/DDBJ databases">
        <authorList>
            <consortium name="DOE Joint Genome Institute"/>
            <person name="Haridas S."/>
            <person name="Albert R."/>
            <person name="Binder M."/>
            <person name="Bloem J."/>
            <person name="Labutti K."/>
            <person name="Salamov A."/>
            <person name="Andreopoulos B."/>
            <person name="Baker S.E."/>
            <person name="Barry K."/>
            <person name="Bills G."/>
            <person name="Bluhm B.H."/>
            <person name="Cannon C."/>
            <person name="Castanera R."/>
            <person name="Culley D.E."/>
            <person name="Daum C."/>
            <person name="Ezra D."/>
            <person name="Gonzalez J.B."/>
            <person name="Henrissat B."/>
            <person name="Kuo A."/>
            <person name="Liang C."/>
            <person name="Lipzen A."/>
            <person name="Lutzoni F."/>
            <person name="Magnuson J."/>
            <person name="Mondo S."/>
            <person name="Nolan M."/>
            <person name="Ohm R."/>
            <person name="Pangilinan J."/>
            <person name="Park H.-J."/>
            <person name="Ramirez L."/>
            <person name="Alfaro M."/>
            <person name="Sun H."/>
            <person name="Tritt A."/>
            <person name="Yoshinaga Y."/>
            <person name="Zwiers L.-H."/>
            <person name="Turgeon B.G."/>
            <person name="Goodwin S.B."/>
            <person name="Spatafora J.W."/>
            <person name="Crous P.W."/>
            <person name="Grigoriev I.V."/>
        </authorList>
    </citation>
    <scope>NUCLEOTIDE SEQUENCE</scope>
    <source>
        <strain evidence="1">CBS 394.84</strain>
    </source>
</reference>
<keyword evidence="2" id="KW-1185">Reference proteome</keyword>
<dbReference type="RefSeq" id="XP_040791112.1">
    <property type="nucleotide sequence ID" value="XM_040928114.1"/>
</dbReference>
<proteinExistence type="predicted"/>
<evidence type="ECO:0000313" key="2">
    <source>
        <dbReference type="Proteomes" id="UP000800039"/>
    </source>
</evidence>
<accession>A0A9P4GN96</accession>